<dbReference type="GO" id="GO:0006259">
    <property type="term" value="P:DNA metabolic process"/>
    <property type="evidence" value="ECO:0007669"/>
    <property type="project" value="UniProtKB-ARBA"/>
</dbReference>
<comment type="caution">
    <text evidence="5">The sequence shown here is derived from an EMBL/GenBank/DDBJ whole genome shotgun (WGS) entry which is preliminary data.</text>
</comment>
<dbReference type="SMART" id="SM00479">
    <property type="entry name" value="EXOIII"/>
    <property type="match status" value="1"/>
</dbReference>
<dbReference type="Pfam" id="PF00929">
    <property type="entry name" value="RNase_T"/>
    <property type="match status" value="1"/>
</dbReference>
<dbReference type="Proteomes" id="UP000292639">
    <property type="component" value="Unassembled WGS sequence"/>
</dbReference>
<keyword evidence="2" id="KW-0378">Hydrolase</keyword>
<keyword evidence="6" id="KW-1185">Reference proteome</keyword>
<dbReference type="AlphaFoldDB" id="A0A4Q9QXD0"/>
<feature type="domain" description="Exonuclease" evidence="4">
    <location>
        <begin position="40"/>
        <end position="210"/>
    </location>
</feature>
<evidence type="ECO:0000259" key="4">
    <source>
        <dbReference type="SMART" id="SM00479"/>
    </source>
</evidence>
<dbReference type="Gene3D" id="3.30.420.10">
    <property type="entry name" value="Ribonuclease H-like superfamily/Ribonuclease H"/>
    <property type="match status" value="1"/>
</dbReference>
<dbReference type="PANTHER" id="PTHR30231:SF4">
    <property type="entry name" value="PROTEIN NEN2"/>
    <property type="match status" value="1"/>
</dbReference>
<reference evidence="5 6" key="1">
    <citation type="submission" date="2018-06" db="EMBL/GenBank/DDBJ databases">
        <title>Three novel Pseudomonas species isolated from symptomatic oak.</title>
        <authorList>
            <person name="Bueno-Gonzalez V."/>
            <person name="Brady C."/>
        </authorList>
    </citation>
    <scope>NUCLEOTIDE SEQUENCE [LARGE SCALE GENOMIC DNA]</scope>
    <source>
        <strain evidence="5 6">P17C</strain>
    </source>
</reference>
<dbReference type="CDD" id="cd06127">
    <property type="entry name" value="DEDDh"/>
    <property type="match status" value="1"/>
</dbReference>
<keyword evidence="1" id="KW-0540">Nuclease</keyword>
<dbReference type="InterPro" id="IPR013520">
    <property type="entry name" value="Ribonucl_H"/>
</dbReference>
<dbReference type="GO" id="GO:0005829">
    <property type="term" value="C:cytosol"/>
    <property type="evidence" value="ECO:0007669"/>
    <property type="project" value="TreeGrafter"/>
</dbReference>
<name>A0A4Q9QXD0_9GAMM</name>
<evidence type="ECO:0000256" key="2">
    <source>
        <dbReference type="ARBA" id="ARBA00022801"/>
    </source>
</evidence>
<dbReference type="InterPro" id="IPR036397">
    <property type="entry name" value="RNaseH_sf"/>
</dbReference>
<gene>
    <name evidence="5" type="ORF">DNJ96_17695</name>
</gene>
<evidence type="ECO:0000256" key="3">
    <source>
        <dbReference type="ARBA" id="ARBA00022839"/>
    </source>
</evidence>
<dbReference type="InterPro" id="IPR012337">
    <property type="entry name" value="RNaseH-like_sf"/>
</dbReference>
<accession>A0A4Q9QXD0</accession>
<evidence type="ECO:0000313" key="5">
    <source>
        <dbReference type="EMBL" id="TBU89296.1"/>
    </source>
</evidence>
<dbReference type="RefSeq" id="WP_131185725.1">
    <property type="nucleotide sequence ID" value="NZ_QJUO01000034.1"/>
</dbReference>
<dbReference type="GO" id="GO:0008408">
    <property type="term" value="F:3'-5' exonuclease activity"/>
    <property type="evidence" value="ECO:0007669"/>
    <property type="project" value="TreeGrafter"/>
</dbReference>
<dbReference type="SUPFAM" id="SSF53098">
    <property type="entry name" value="Ribonuclease H-like"/>
    <property type="match status" value="1"/>
</dbReference>
<keyword evidence="3 5" id="KW-0269">Exonuclease</keyword>
<proteinExistence type="predicted"/>
<evidence type="ECO:0000313" key="6">
    <source>
        <dbReference type="Proteomes" id="UP000292639"/>
    </source>
</evidence>
<sequence>MKMAWLRKRRGPLLELDQLQRLERLPAPAAADSRPLKEQRMVVLDLETSGLDTRRDVVLSIGAVVIEDGAISMRNQFECTLLRPDQAVSESVLIHGIAPSALASGVAPAEALLSFMEFVGDSPLLAFHAAFDQRMLARALKDSLDYKLRHPFYDVAELAPMLCPDNRPRKSGLDDWTGHFGLQILQRHHASADALITAELALILFSKARRQGLDSLLALGHRLNNWRHRQQAQMI</sequence>
<dbReference type="GO" id="GO:0003676">
    <property type="term" value="F:nucleic acid binding"/>
    <property type="evidence" value="ECO:0007669"/>
    <property type="project" value="InterPro"/>
</dbReference>
<dbReference type="PANTHER" id="PTHR30231">
    <property type="entry name" value="DNA POLYMERASE III SUBUNIT EPSILON"/>
    <property type="match status" value="1"/>
</dbReference>
<evidence type="ECO:0000256" key="1">
    <source>
        <dbReference type="ARBA" id="ARBA00022722"/>
    </source>
</evidence>
<organism evidence="5 6">
    <name type="scientific">Stutzerimonas kirkiae</name>
    <dbReference type="NCBI Taxonomy" id="2211392"/>
    <lineage>
        <taxon>Bacteria</taxon>
        <taxon>Pseudomonadati</taxon>
        <taxon>Pseudomonadota</taxon>
        <taxon>Gammaproteobacteria</taxon>
        <taxon>Pseudomonadales</taxon>
        <taxon>Pseudomonadaceae</taxon>
        <taxon>Stutzerimonas</taxon>
    </lineage>
</organism>
<protein>
    <submittedName>
        <fullName evidence="5">3'-5' exonuclease</fullName>
    </submittedName>
</protein>
<dbReference type="EMBL" id="QJUP01000034">
    <property type="protein sequence ID" value="TBU89296.1"/>
    <property type="molecule type" value="Genomic_DNA"/>
</dbReference>